<accession>A0A8X7SXI3</accession>
<organism evidence="2 3">
    <name type="scientific">Tilletia controversa</name>
    <name type="common">dwarf bunt fungus</name>
    <dbReference type="NCBI Taxonomy" id="13291"/>
    <lineage>
        <taxon>Eukaryota</taxon>
        <taxon>Fungi</taxon>
        <taxon>Dikarya</taxon>
        <taxon>Basidiomycota</taxon>
        <taxon>Ustilaginomycotina</taxon>
        <taxon>Exobasidiomycetes</taxon>
        <taxon>Tilletiales</taxon>
        <taxon>Tilletiaceae</taxon>
        <taxon>Tilletia</taxon>
    </lineage>
</organism>
<reference evidence="2" key="2">
    <citation type="journal article" date="2019" name="IMA Fungus">
        <title>Genome sequencing and comparison of five Tilletia species to identify candidate genes for the detection of regulated species infecting wheat.</title>
        <authorList>
            <person name="Nguyen H.D.T."/>
            <person name="Sultana T."/>
            <person name="Kesanakurti P."/>
            <person name="Hambleton S."/>
        </authorList>
    </citation>
    <scope>NUCLEOTIDE SEQUENCE</scope>
    <source>
        <strain evidence="2">DAOMC 236426</strain>
    </source>
</reference>
<keyword evidence="3" id="KW-1185">Reference proteome</keyword>
<gene>
    <name evidence="2" type="ORF">A4X06_0g3543</name>
</gene>
<feature type="compositionally biased region" description="Low complexity" evidence="1">
    <location>
        <begin position="379"/>
        <end position="394"/>
    </location>
</feature>
<feature type="region of interest" description="Disordered" evidence="1">
    <location>
        <begin position="294"/>
        <end position="317"/>
    </location>
</feature>
<evidence type="ECO:0000313" key="2">
    <source>
        <dbReference type="EMBL" id="KAE8248747.1"/>
    </source>
</evidence>
<dbReference type="Proteomes" id="UP000077684">
    <property type="component" value="Unassembled WGS sequence"/>
</dbReference>
<comment type="caution">
    <text evidence="2">The sequence shown here is derived from an EMBL/GenBank/DDBJ whole genome shotgun (WGS) entry which is preliminary data.</text>
</comment>
<protein>
    <submittedName>
        <fullName evidence="2">Uncharacterized protein</fullName>
    </submittedName>
</protein>
<proteinExistence type="predicted"/>
<dbReference type="EMBL" id="LWDE02000328">
    <property type="protein sequence ID" value="KAE8248747.1"/>
    <property type="molecule type" value="Genomic_DNA"/>
</dbReference>
<name>A0A8X7SXI3_9BASI</name>
<dbReference type="AlphaFoldDB" id="A0A8X7SXI3"/>
<evidence type="ECO:0000256" key="1">
    <source>
        <dbReference type="SAM" id="MobiDB-lite"/>
    </source>
</evidence>
<sequence>MEPAVAAPAAPQDAATARTTFSDLPIEILTLIARALLPGPPARSTTFPPQANQAKVSTYSKSNSSMHASYRFPSKAHQRNILALALVSRACAAAALPVLYSVIQLRTVSQIRLLAKALRHSTASVVARHQLAQRVTDISIPVYDSLHNPSTRNDHMSDVVEVLRAIFGACTRLEHISLSTYNAGSILPHLFHPNTLARPYEMALQVASNDNLDGLDWSPLTNVTRLHLIRFELSRPMLDFLHGFRHPAEEAEDEEGEERQRLGTHPLTHLRLSEVDSFAFDGLAEYIQTRETAMGRGDVDEAKSQSGPRRRARTSDDVHPRDLIAGRNQGATQEMLYNLATDADLFPDLRLVQIELSYLYALDPPSAPMQRESPTVTLSPRADSPTPSPAATLAAESSIAVSTGGHGAPFDQYSVSMPGQLATIDFPADVPLSATEAAEWEARAQQELAVEEQQRTAHRDAYWLQVRQGREALLTLFKQARAGKERGEEDAFDLRVVAPRPNGWSAPQMEAQFALTAFSTACRRARGSRVEEVSLHGGGGGGDGEGASKMGGCWEDEDIFELAERRPWLAIENGKAARFLEEEEEEEGQGQGQGERQGDWDAITGYWTGELPRLNASSRR</sequence>
<feature type="region of interest" description="Disordered" evidence="1">
    <location>
        <begin position="365"/>
        <end position="394"/>
    </location>
</feature>
<feature type="region of interest" description="Disordered" evidence="1">
    <location>
        <begin position="578"/>
        <end position="620"/>
    </location>
</feature>
<evidence type="ECO:0000313" key="3">
    <source>
        <dbReference type="Proteomes" id="UP000077684"/>
    </source>
</evidence>
<reference evidence="2" key="1">
    <citation type="submission" date="2016-04" db="EMBL/GenBank/DDBJ databases">
        <authorList>
            <person name="Nguyen H.D."/>
            <person name="Samba Siva P."/>
            <person name="Cullis J."/>
            <person name="Levesque C.A."/>
            <person name="Hambleton S."/>
        </authorList>
    </citation>
    <scope>NUCLEOTIDE SEQUENCE</scope>
    <source>
        <strain evidence="2">DAOMC 236426</strain>
    </source>
</reference>